<evidence type="ECO:0000313" key="1">
    <source>
        <dbReference type="EMBL" id="MFB9756400.1"/>
    </source>
</evidence>
<accession>A0ABV5W754</accession>
<evidence type="ECO:0008006" key="3">
    <source>
        <dbReference type="Google" id="ProtNLM"/>
    </source>
</evidence>
<organism evidence="1 2">
    <name type="scientific">Paenibacillus hodogayensis</name>
    <dbReference type="NCBI Taxonomy" id="279208"/>
    <lineage>
        <taxon>Bacteria</taxon>
        <taxon>Bacillati</taxon>
        <taxon>Bacillota</taxon>
        <taxon>Bacilli</taxon>
        <taxon>Bacillales</taxon>
        <taxon>Paenibacillaceae</taxon>
        <taxon>Paenibacillus</taxon>
    </lineage>
</organism>
<keyword evidence="2" id="KW-1185">Reference proteome</keyword>
<proteinExistence type="predicted"/>
<name>A0ABV5W754_9BACL</name>
<evidence type="ECO:0000313" key="2">
    <source>
        <dbReference type="Proteomes" id="UP001589619"/>
    </source>
</evidence>
<gene>
    <name evidence="1" type="ORF">ACFFNY_32905</name>
</gene>
<sequence>MNYNKEKYNRGKLKLVTQPIIYVEGKSNKIFYQQLEEFSDKFIDNGGNCSNIRAKVESQPNSYGIIDHDYEEISHEKLFPINFYSIENISLIYIERN</sequence>
<protein>
    <recommendedName>
        <fullName evidence="3">DUF4435 domain-containing protein</fullName>
    </recommendedName>
</protein>
<reference evidence="1 2" key="1">
    <citation type="submission" date="2024-09" db="EMBL/GenBank/DDBJ databases">
        <authorList>
            <person name="Sun Q."/>
            <person name="Mori K."/>
        </authorList>
    </citation>
    <scope>NUCLEOTIDE SEQUENCE [LARGE SCALE GENOMIC DNA]</scope>
    <source>
        <strain evidence="1 2">JCM 12520</strain>
    </source>
</reference>
<dbReference type="RefSeq" id="WP_344916278.1">
    <property type="nucleotide sequence ID" value="NZ_BAAAYO010000019.1"/>
</dbReference>
<dbReference type="Proteomes" id="UP001589619">
    <property type="component" value="Unassembled WGS sequence"/>
</dbReference>
<dbReference type="EMBL" id="JBHMAG010000023">
    <property type="protein sequence ID" value="MFB9756400.1"/>
    <property type="molecule type" value="Genomic_DNA"/>
</dbReference>
<comment type="caution">
    <text evidence="1">The sequence shown here is derived from an EMBL/GenBank/DDBJ whole genome shotgun (WGS) entry which is preliminary data.</text>
</comment>